<evidence type="ECO:0000313" key="4">
    <source>
        <dbReference type="Proteomes" id="UP000233551"/>
    </source>
</evidence>
<keyword evidence="1" id="KW-0732">Signal</keyword>
<feature type="domain" description="Neprosin activation peptide" evidence="2">
    <location>
        <begin position="50"/>
        <end position="152"/>
    </location>
</feature>
<protein>
    <recommendedName>
        <fullName evidence="2">Neprosin activation peptide domain-containing protein</fullName>
    </recommendedName>
</protein>
<comment type="caution">
    <text evidence="3">The sequence shown here is derived from an EMBL/GenBank/DDBJ whole genome shotgun (WGS) entry which is preliminary data.</text>
</comment>
<accession>A0A2I0KFD1</accession>
<dbReference type="STRING" id="22663.A0A2I0KFD1"/>
<dbReference type="InterPro" id="IPR025521">
    <property type="entry name" value="Neprosin_propep"/>
</dbReference>
<dbReference type="EMBL" id="PGOL01000634">
    <property type="protein sequence ID" value="PKI67197.1"/>
    <property type="molecule type" value="Genomic_DNA"/>
</dbReference>
<feature type="chain" id="PRO_5014145835" description="Neprosin activation peptide domain-containing protein" evidence="1">
    <location>
        <begin position="23"/>
        <end position="279"/>
    </location>
</feature>
<gene>
    <name evidence="3" type="ORF">CRG98_012446</name>
</gene>
<sequence length="279" mass="31356">MVKWEVFLSIIVLMTCTSLANGLEKKSISIETYKEINEKLKLLNRPAVNTITSEDGDIIDCVDIHKQPAFDHPTPKNHVAHMRPTYKLSEDTARPTNVSSKPVVSQMWRRSGSCPEGTIPIRRIRRRDLVRASSVRRFGMKNPHFSPPPSNATTVNRPVNRTIGFNNTRYELGYLPNRSVSPCLRPILFSNYNSFIPQTLLPILTYRCTYVRVEMRQNTNFGCTQSSMTLGLNYIGASADVNIWSPSIDPDLHSDYSSDPIWLLGGPAMISIASNLDGS</sequence>
<evidence type="ECO:0000313" key="3">
    <source>
        <dbReference type="EMBL" id="PKI67197.1"/>
    </source>
</evidence>
<evidence type="ECO:0000259" key="2">
    <source>
        <dbReference type="Pfam" id="PF14365"/>
    </source>
</evidence>
<name>A0A2I0KFD1_PUNGR</name>
<proteinExistence type="predicted"/>
<evidence type="ECO:0000256" key="1">
    <source>
        <dbReference type="SAM" id="SignalP"/>
    </source>
</evidence>
<dbReference type="PANTHER" id="PTHR31589:SF2">
    <property type="entry name" value="ASLB (DUF239)-RELATED"/>
    <property type="match status" value="1"/>
</dbReference>
<organism evidence="3 4">
    <name type="scientific">Punica granatum</name>
    <name type="common">Pomegranate</name>
    <dbReference type="NCBI Taxonomy" id="22663"/>
    <lineage>
        <taxon>Eukaryota</taxon>
        <taxon>Viridiplantae</taxon>
        <taxon>Streptophyta</taxon>
        <taxon>Embryophyta</taxon>
        <taxon>Tracheophyta</taxon>
        <taxon>Spermatophyta</taxon>
        <taxon>Magnoliopsida</taxon>
        <taxon>eudicotyledons</taxon>
        <taxon>Gunneridae</taxon>
        <taxon>Pentapetalae</taxon>
        <taxon>rosids</taxon>
        <taxon>malvids</taxon>
        <taxon>Myrtales</taxon>
        <taxon>Lythraceae</taxon>
        <taxon>Punica</taxon>
    </lineage>
</organism>
<feature type="signal peptide" evidence="1">
    <location>
        <begin position="1"/>
        <end position="22"/>
    </location>
</feature>
<keyword evidence="4" id="KW-1185">Reference proteome</keyword>
<dbReference type="PANTHER" id="PTHR31589">
    <property type="entry name" value="PROTEIN, PUTATIVE (DUF239)-RELATED-RELATED"/>
    <property type="match status" value="1"/>
</dbReference>
<dbReference type="Proteomes" id="UP000233551">
    <property type="component" value="Unassembled WGS sequence"/>
</dbReference>
<reference evidence="3 4" key="1">
    <citation type="submission" date="2017-11" db="EMBL/GenBank/DDBJ databases">
        <title>De-novo sequencing of pomegranate (Punica granatum L.) genome.</title>
        <authorList>
            <person name="Akparov Z."/>
            <person name="Amiraslanov A."/>
            <person name="Hajiyeva S."/>
            <person name="Abbasov M."/>
            <person name="Kaur K."/>
            <person name="Hamwieh A."/>
            <person name="Solovyev V."/>
            <person name="Salamov A."/>
            <person name="Braich B."/>
            <person name="Kosarev P."/>
            <person name="Mahmoud A."/>
            <person name="Hajiyev E."/>
            <person name="Babayeva S."/>
            <person name="Izzatullayeva V."/>
            <person name="Mammadov A."/>
            <person name="Mammadov A."/>
            <person name="Sharifova S."/>
            <person name="Ojaghi J."/>
            <person name="Eynullazada K."/>
            <person name="Bayramov B."/>
            <person name="Abdulazimova A."/>
            <person name="Shahmuradov I."/>
        </authorList>
    </citation>
    <scope>NUCLEOTIDE SEQUENCE [LARGE SCALE GENOMIC DNA]</scope>
    <source>
        <strain evidence="4">cv. AG2017</strain>
        <tissue evidence="3">Leaf</tissue>
    </source>
</reference>
<dbReference type="InterPro" id="IPR053168">
    <property type="entry name" value="Glutamic_endopeptidase"/>
</dbReference>
<dbReference type="AlphaFoldDB" id="A0A2I0KFD1"/>
<dbReference type="Pfam" id="PF14365">
    <property type="entry name" value="Neprosin_AP"/>
    <property type="match status" value="1"/>
</dbReference>